<dbReference type="WBParaSite" id="EEL_0000159401-mRNA-1">
    <property type="protein sequence ID" value="EEL_0000159401-mRNA-1"/>
    <property type="gene ID" value="EEL_0000159401"/>
</dbReference>
<keyword evidence="1" id="KW-1185">Reference proteome</keyword>
<sequence length="73" mass="8556">MSAQPDLSLSTGNYTNITRLASPRCPTRPCKQETLENYMFRVMQLISGTDRIHTVFEHHEIVEVSRYRTHNYI</sequence>
<accession>A0A0R3RJD5</accession>
<reference evidence="2" key="1">
    <citation type="submission" date="2017-02" db="UniProtKB">
        <authorList>
            <consortium name="WormBaseParasite"/>
        </authorList>
    </citation>
    <scope>IDENTIFICATION</scope>
</reference>
<organism evidence="1 2">
    <name type="scientific">Elaeophora elaphi</name>
    <dbReference type="NCBI Taxonomy" id="1147741"/>
    <lineage>
        <taxon>Eukaryota</taxon>
        <taxon>Metazoa</taxon>
        <taxon>Ecdysozoa</taxon>
        <taxon>Nematoda</taxon>
        <taxon>Chromadorea</taxon>
        <taxon>Rhabditida</taxon>
        <taxon>Spirurina</taxon>
        <taxon>Spiruromorpha</taxon>
        <taxon>Filarioidea</taxon>
        <taxon>Onchocercidae</taxon>
        <taxon>Elaeophora</taxon>
    </lineage>
</organism>
<evidence type="ECO:0000313" key="1">
    <source>
        <dbReference type="Proteomes" id="UP000050640"/>
    </source>
</evidence>
<dbReference type="Proteomes" id="UP000050640">
    <property type="component" value="Unplaced"/>
</dbReference>
<dbReference type="AlphaFoldDB" id="A0A0R3RJD5"/>
<evidence type="ECO:0000313" key="2">
    <source>
        <dbReference type="WBParaSite" id="EEL_0000159401-mRNA-1"/>
    </source>
</evidence>
<name>A0A0R3RJD5_9BILA</name>
<protein>
    <submittedName>
        <fullName evidence="2">Uncharacterized protein</fullName>
    </submittedName>
</protein>
<proteinExistence type="predicted"/>